<sequence length="57" mass="6503">MSSIRPAPTDEEAVAIVAAVEAAWPRAAAPVEEPPARWRWSGRWWSKPVPLRRTRPW</sequence>
<evidence type="ECO:0000313" key="1">
    <source>
        <dbReference type="EMBL" id="WCO67382.1"/>
    </source>
</evidence>
<dbReference type="KEGG" id="ima:PO878_01450"/>
<accession>A0AAE9YF11</accession>
<dbReference type="AlphaFoldDB" id="A0AAE9YF11"/>
<dbReference type="Proteomes" id="UP001216390">
    <property type="component" value="Chromosome"/>
</dbReference>
<organism evidence="1 2">
    <name type="scientific">Iamia majanohamensis</name>
    <dbReference type="NCBI Taxonomy" id="467976"/>
    <lineage>
        <taxon>Bacteria</taxon>
        <taxon>Bacillati</taxon>
        <taxon>Actinomycetota</taxon>
        <taxon>Acidimicrobiia</taxon>
        <taxon>Acidimicrobiales</taxon>
        <taxon>Iamiaceae</taxon>
        <taxon>Iamia</taxon>
    </lineage>
</organism>
<proteinExistence type="predicted"/>
<gene>
    <name evidence="1" type="ORF">PO878_01450</name>
</gene>
<name>A0AAE9YF11_9ACTN</name>
<keyword evidence="2" id="KW-1185">Reference proteome</keyword>
<reference evidence="1" key="1">
    <citation type="submission" date="2023-01" db="EMBL/GenBank/DDBJ databases">
        <title>The diversity of Class Acidimicrobiia in South China Sea sediment environments and the proposal of Iamia marina sp. nov., a novel species of the genus Iamia.</title>
        <authorList>
            <person name="He Y."/>
            <person name="Tian X."/>
        </authorList>
    </citation>
    <scope>NUCLEOTIDE SEQUENCE</scope>
    <source>
        <strain evidence="1">DSM 19957</strain>
    </source>
</reference>
<dbReference type="RefSeq" id="WP_272736904.1">
    <property type="nucleotide sequence ID" value="NZ_CP116942.1"/>
</dbReference>
<protein>
    <submittedName>
        <fullName evidence="1">Uncharacterized protein</fullName>
    </submittedName>
</protein>
<evidence type="ECO:0000313" key="2">
    <source>
        <dbReference type="Proteomes" id="UP001216390"/>
    </source>
</evidence>
<dbReference type="EMBL" id="CP116942">
    <property type="protein sequence ID" value="WCO67382.1"/>
    <property type="molecule type" value="Genomic_DNA"/>
</dbReference>